<organism evidence="1 2">
    <name type="scientific">Chaetomium tenue</name>
    <dbReference type="NCBI Taxonomy" id="1854479"/>
    <lineage>
        <taxon>Eukaryota</taxon>
        <taxon>Fungi</taxon>
        <taxon>Dikarya</taxon>
        <taxon>Ascomycota</taxon>
        <taxon>Pezizomycotina</taxon>
        <taxon>Sordariomycetes</taxon>
        <taxon>Sordariomycetidae</taxon>
        <taxon>Sordariales</taxon>
        <taxon>Chaetomiaceae</taxon>
        <taxon>Chaetomium</taxon>
    </lineage>
</organism>
<sequence length="154" mass="16956">MDVTPQSMLSVGSRVVILPVNHHRVCVSVRVSEFPLKRKSYHESYIRYVPCCNDVPMEELSNIIDDLHIAAFGAGGWIYTGRDVLSSPEGDVSCMEKSWVVRVGQVTKSVVWTASHTSLQLPKTPSGQPPLCLSATGVCLSVRGVWPFVWMGNP</sequence>
<evidence type="ECO:0000313" key="2">
    <source>
        <dbReference type="Proteomes" id="UP000724584"/>
    </source>
</evidence>
<evidence type="ECO:0000313" key="1">
    <source>
        <dbReference type="EMBL" id="KAH6641100.1"/>
    </source>
</evidence>
<accession>A0ACB7PJ89</accession>
<reference evidence="1 2" key="1">
    <citation type="journal article" date="2021" name="Nat. Commun.">
        <title>Genetic determinants of endophytism in the Arabidopsis root mycobiome.</title>
        <authorList>
            <person name="Mesny F."/>
            <person name="Miyauchi S."/>
            <person name="Thiergart T."/>
            <person name="Pickel B."/>
            <person name="Atanasova L."/>
            <person name="Karlsson M."/>
            <person name="Huettel B."/>
            <person name="Barry K.W."/>
            <person name="Haridas S."/>
            <person name="Chen C."/>
            <person name="Bauer D."/>
            <person name="Andreopoulos W."/>
            <person name="Pangilinan J."/>
            <person name="LaButti K."/>
            <person name="Riley R."/>
            <person name="Lipzen A."/>
            <person name="Clum A."/>
            <person name="Drula E."/>
            <person name="Henrissat B."/>
            <person name="Kohler A."/>
            <person name="Grigoriev I.V."/>
            <person name="Martin F.M."/>
            <person name="Hacquard S."/>
        </authorList>
    </citation>
    <scope>NUCLEOTIDE SEQUENCE [LARGE SCALE GENOMIC DNA]</scope>
    <source>
        <strain evidence="1 2">MPI-SDFR-AT-0079</strain>
    </source>
</reference>
<gene>
    <name evidence="1" type="ORF">F5144DRAFT_123431</name>
</gene>
<protein>
    <submittedName>
        <fullName evidence="1">Uncharacterized protein</fullName>
    </submittedName>
</protein>
<dbReference type="Proteomes" id="UP000724584">
    <property type="component" value="Unassembled WGS sequence"/>
</dbReference>
<dbReference type="EMBL" id="JAGIZQ010000002">
    <property type="protein sequence ID" value="KAH6641100.1"/>
    <property type="molecule type" value="Genomic_DNA"/>
</dbReference>
<name>A0ACB7PJ89_9PEZI</name>
<proteinExistence type="predicted"/>
<comment type="caution">
    <text evidence="1">The sequence shown here is derived from an EMBL/GenBank/DDBJ whole genome shotgun (WGS) entry which is preliminary data.</text>
</comment>
<keyword evidence="2" id="KW-1185">Reference proteome</keyword>